<proteinExistence type="predicted"/>
<dbReference type="InterPro" id="IPR001965">
    <property type="entry name" value="Znf_PHD"/>
</dbReference>
<dbReference type="GO" id="GO:0005634">
    <property type="term" value="C:nucleus"/>
    <property type="evidence" value="ECO:0007669"/>
    <property type="project" value="UniProtKB-SubCell"/>
</dbReference>
<evidence type="ECO:0000256" key="2">
    <source>
        <dbReference type="ARBA" id="ARBA00022723"/>
    </source>
</evidence>
<keyword evidence="2" id="KW-0479">Metal-binding</keyword>
<dbReference type="PROSITE" id="PS01359">
    <property type="entry name" value="ZF_PHD_1"/>
    <property type="match status" value="1"/>
</dbReference>
<feature type="compositionally biased region" description="Polar residues" evidence="7">
    <location>
        <begin position="204"/>
        <end position="221"/>
    </location>
</feature>
<keyword evidence="4" id="KW-0862">Zinc</keyword>
<feature type="region of interest" description="Disordered" evidence="7">
    <location>
        <begin position="402"/>
        <end position="440"/>
    </location>
</feature>
<evidence type="ECO:0000259" key="8">
    <source>
        <dbReference type="PROSITE" id="PS50016"/>
    </source>
</evidence>
<dbReference type="InterPro" id="IPR019786">
    <property type="entry name" value="Zinc_finger_PHD-type_CS"/>
</dbReference>
<dbReference type="GO" id="GO:0045814">
    <property type="term" value="P:negative regulation of gene expression, epigenetic"/>
    <property type="evidence" value="ECO:0007669"/>
    <property type="project" value="TreeGrafter"/>
</dbReference>
<organism evidence="9 10">
    <name type="scientific">Apiospora kogelbergensis</name>
    <dbReference type="NCBI Taxonomy" id="1337665"/>
    <lineage>
        <taxon>Eukaryota</taxon>
        <taxon>Fungi</taxon>
        <taxon>Dikarya</taxon>
        <taxon>Ascomycota</taxon>
        <taxon>Pezizomycotina</taxon>
        <taxon>Sordariomycetes</taxon>
        <taxon>Xylariomycetidae</taxon>
        <taxon>Amphisphaeriales</taxon>
        <taxon>Apiosporaceae</taxon>
        <taxon>Apiospora</taxon>
    </lineage>
</organism>
<feature type="compositionally biased region" description="Polar residues" evidence="7">
    <location>
        <begin position="32"/>
        <end position="61"/>
    </location>
</feature>
<dbReference type="InterPro" id="IPR013083">
    <property type="entry name" value="Znf_RING/FYVE/PHD"/>
</dbReference>
<comment type="subcellular location">
    <subcellularLocation>
        <location evidence="1">Nucleus</location>
    </subcellularLocation>
</comment>
<evidence type="ECO:0000256" key="7">
    <source>
        <dbReference type="SAM" id="MobiDB-lite"/>
    </source>
</evidence>
<feature type="compositionally biased region" description="Basic and acidic residues" evidence="7">
    <location>
        <begin position="1"/>
        <end position="10"/>
    </location>
</feature>
<feature type="compositionally biased region" description="Low complexity" evidence="7">
    <location>
        <begin position="79"/>
        <end position="97"/>
    </location>
</feature>
<keyword evidence="10" id="KW-1185">Reference proteome</keyword>
<evidence type="ECO:0000256" key="4">
    <source>
        <dbReference type="ARBA" id="ARBA00022833"/>
    </source>
</evidence>
<comment type="caution">
    <text evidence="9">The sequence shown here is derived from an EMBL/GenBank/DDBJ whole genome shotgun (WGS) entry which is preliminary data.</text>
</comment>
<feature type="region of interest" description="Disordered" evidence="7">
    <location>
        <begin position="116"/>
        <end position="234"/>
    </location>
</feature>
<name>A0AAW0Q925_9PEZI</name>
<dbReference type="PROSITE" id="PS50016">
    <property type="entry name" value="ZF_PHD_2"/>
    <property type="match status" value="1"/>
</dbReference>
<feature type="domain" description="PHD-type" evidence="8">
    <location>
        <begin position="241"/>
        <end position="297"/>
    </location>
</feature>
<dbReference type="CDD" id="cd15502">
    <property type="entry name" value="PHD_Phf1p_Phf2p_like"/>
    <property type="match status" value="1"/>
</dbReference>
<dbReference type="EMBL" id="JAQQWP010000010">
    <property type="protein sequence ID" value="KAK8097243.1"/>
    <property type="molecule type" value="Genomic_DNA"/>
</dbReference>
<dbReference type="Proteomes" id="UP001392437">
    <property type="component" value="Unassembled WGS sequence"/>
</dbReference>
<dbReference type="PANTHER" id="PTHR12628">
    <property type="entry name" value="POLYCOMB-LIKE TRANSCRIPTION FACTOR"/>
    <property type="match status" value="1"/>
</dbReference>
<evidence type="ECO:0000313" key="9">
    <source>
        <dbReference type="EMBL" id="KAK8097243.1"/>
    </source>
</evidence>
<feature type="compositionally biased region" description="Basic residues" evidence="7">
    <location>
        <begin position="159"/>
        <end position="175"/>
    </location>
</feature>
<dbReference type="SMART" id="SM00249">
    <property type="entry name" value="PHD"/>
    <property type="match status" value="1"/>
</dbReference>
<dbReference type="Pfam" id="PF00628">
    <property type="entry name" value="PHD"/>
    <property type="match status" value="1"/>
</dbReference>
<evidence type="ECO:0000256" key="1">
    <source>
        <dbReference type="ARBA" id="ARBA00004123"/>
    </source>
</evidence>
<dbReference type="AlphaFoldDB" id="A0AAW0Q925"/>
<feature type="region of interest" description="Disordered" evidence="7">
    <location>
        <begin position="1"/>
        <end position="61"/>
    </location>
</feature>
<dbReference type="GO" id="GO:0008270">
    <property type="term" value="F:zinc ion binding"/>
    <property type="evidence" value="ECO:0007669"/>
    <property type="project" value="UniProtKB-KW"/>
</dbReference>
<dbReference type="GO" id="GO:0003682">
    <property type="term" value="F:chromatin binding"/>
    <property type="evidence" value="ECO:0007669"/>
    <property type="project" value="TreeGrafter"/>
</dbReference>
<gene>
    <name evidence="9" type="ORF">PG999_013187</name>
</gene>
<dbReference type="InterPro" id="IPR019787">
    <property type="entry name" value="Znf_PHD-finger"/>
</dbReference>
<evidence type="ECO:0000256" key="5">
    <source>
        <dbReference type="ARBA" id="ARBA00023242"/>
    </source>
</evidence>
<evidence type="ECO:0000256" key="6">
    <source>
        <dbReference type="PROSITE-ProRule" id="PRU00146"/>
    </source>
</evidence>
<dbReference type="GO" id="GO:0003677">
    <property type="term" value="F:DNA binding"/>
    <property type="evidence" value="ECO:0007669"/>
    <property type="project" value="TreeGrafter"/>
</dbReference>
<dbReference type="SUPFAM" id="SSF57903">
    <property type="entry name" value="FYVE/PHD zinc finger"/>
    <property type="match status" value="1"/>
</dbReference>
<accession>A0AAW0Q925</accession>
<feature type="compositionally biased region" description="Polar residues" evidence="7">
    <location>
        <begin position="132"/>
        <end position="142"/>
    </location>
</feature>
<feature type="region of interest" description="Disordered" evidence="7">
    <location>
        <begin position="75"/>
        <end position="98"/>
    </location>
</feature>
<dbReference type="InterPro" id="IPR011011">
    <property type="entry name" value="Znf_FYVE_PHD"/>
</dbReference>
<reference evidence="9 10" key="1">
    <citation type="submission" date="2023-01" db="EMBL/GenBank/DDBJ databases">
        <title>Analysis of 21 Apiospora genomes using comparative genomics revels a genus with tremendous synthesis potential of carbohydrate active enzymes and secondary metabolites.</title>
        <authorList>
            <person name="Sorensen T."/>
        </authorList>
    </citation>
    <scope>NUCLEOTIDE SEQUENCE [LARGE SCALE GENOMIC DNA]</scope>
    <source>
        <strain evidence="9 10">CBS 117206</strain>
    </source>
</reference>
<keyword evidence="3 6" id="KW-0863">Zinc-finger</keyword>
<protein>
    <submittedName>
        <fullName evidence="9">SWM histone demethylase complex subunit phf2</fullName>
    </submittedName>
</protein>
<dbReference type="PANTHER" id="PTHR12628:SF10">
    <property type="entry name" value="HOMEOBOX DOMAIN-CONTAINING PROTEIN"/>
    <property type="match status" value="1"/>
</dbReference>
<evidence type="ECO:0000313" key="10">
    <source>
        <dbReference type="Proteomes" id="UP001392437"/>
    </source>
</evidence>
<keyword evidence="5" id="KW-0539">Nucleus</keyword>
<dbReference type="Gene3D" id="3.30.40.10">
    <property type="entry name" value="Zinc/RING finger domain, C3HC4 (zinc finger)"/>
    <property type="match status" value="1"/>
</dbReference>
<sequence>MDESKVEGKKPQGGGVAMSVTTGESILAATQRPESSASVSSAPRQIMSATSSQPRMPYTPQFSAATEMILKRIRGEPTSFSSGSAVSPASVAGVSQSTYEDAKRRLVMSMNTTLTLPMPSASASPAPVPTPNLYSHSTATSRPPSGSASKSAPPPPKGANKRGKTQQKGGKRKKIKGEEDPSSSLSELSDMEGVDAIPDPAVTPTMTKSGRQVQKPTQFTPASAQAAAAKKKHYGKRTPEQALCKVCTRGLSPSNNQIVFCDGCNICWHQLCHDPYIDDEFVSDETRSWFCRGCSAKKEKQLAKKKSVDGFKGVSWAAKSAEQKRNYLSSLPPAQLVNVTMYALELHPDLPIFPTNENGAKRGLAAALAASKSYLPLTRTEENSSGEGPVSFGLAQSTSYANLEQSRREGSEDSIPPSWPKVGQGVLKGLQQKEEDLQDKDDFEAFSEAVYDATGKKIKENGKVVSQNERV</sequence>
<evidence type="ECO:0000256" key="3">
    <source>
        <dbReference type="ARBA" id="ARBA00022771"/>
    </source>
</evidence>